<evidence type="ECO:0000256" key="6">
    <source>
        <dbReference type="ARBA" id="ARBA00023163"/>
    </source>
</evidence>
<dbReference type="Gene3D" id="3.40.50.2300">
    <property type="match status" value="1"/>
</dbReference>
<protein>
    <submittedName>
        <fullName evidence="7">Transcriptional regulator</fullName>
    </submittedName>
</protein>
<dbReference type="OrthoDB" id="5288224at2"/>
<dbReference type="InterPro" id="IPR058031">
    <property type="entry name" value="AAA_lid_NorR"/>
</dbReference>
<dbReference type="InterPro" id="IPR001789">
    <property type="entry name" value="Sig_transdc_resp-reg_receiver"/>
</dbReference>
<dbReference type="PROSITE" id="PS50110">
    <property type="entry name" value="RESPONSE_REGULATORY"/>
    <property type="match status" value="1"/>
</dbReference>
<name>A0A1H5WNF6_9RHOO</name>
<evidence type="ECO:0000256" key="1">
    <source>
        <dbReference type="ARBA" id="ARBA00022553"/>
    </source>
</evidence>
<dbReference type="CDD" id="cd00009">
    <property type="entry name" value="AAA"/>
    <property type="match status" value="1"/>
</dbReference>
<dbReference type="PROSITE" id="PS00675">
    <property type="entry name" value="SIGMA54_INTERACT_1"/>
    <property type="match status" value="1"/>
</dbReference>
<dbReference type="PROSITE" id="PS00688">
    <property type="entry name" value="SIGMA54_INTERACT_3"/>
    <property type="match status" value="1"/>
</dbReference>
<dbReference type="Proteomes" id="UP000185739">
    <property type="component" value="Chromosome"/>
</dbReference>
<dbReference type="InterPro" id="IPR002078">
    <property type="entry name" value="Sigma_54_int"/>
</dbReference>
<dbReference type="SUPFAM" id="SSF46689">
    <property type="entry name" value="Homeodomain-like"/>
    <property type="match status" value="1"/>
</dbReference>
<dbReference type="SMART" id="SM00382">
    <property type="entry name" value="AAA"/>
    <property type="match status" value="1"/>
</dbReference>
<accession>A0A1H5WNF6</accession>
<keyword evidence="8" id="KW-1185">Reference proteome</keyword>
<evidence type="ECO:0000313" key="8">
    <source>
        <dbReference type="Proteomes" id="UP000185739"/>
    </source>
</evidence>
<dbReference type="InterPro" id="IPR025662">
    <property type="entry name" value="Sigma_54_int_dom_ATP-bd_1"/>
</dbReference>
<dbReference type="InterPro" id="IPR025944">
    <property type="entry name" value="Sigma_54_int_dom_CS"/>
</dbReference>
<dbReference type="GO" id="GO:0005524">
    <property type="term" value="F:ATP binding"/>
    <property type="evidence" value="ECO:0007669"/>
    <property type="project" value="UniProtKB-KW"/>
</dbReference>
<organism evidence="7 8">
    <name type="scientific">Thauera chlorobenzoica</name>
    <dbReference type="NCBI Taxonomy" id="96773"/>
    <lineage>
        <taxon>Bacteria</taxon>
        <taxon>Pseudomonadati</taxon>
        <taxon>Pseudomonadota</taxon>
        <taxon>Betaproteobacteria</taxon>
        <taxon>Rhodocyclales</taxon>
        <taxon>Zoogloeaceae</taxon>
        <taxon>Thauera</taxon>
    </lineage>
</organism>
<proteinExistence type="predicted"/>
<dbReference type="Gene3D" id="1.10.10.60">
    <property type="entry name" value="Homeodomain-like"/>
    <property type="match status" value="1"/>
</dbReference>
<dbReference type="SMART" id="SM00448">
    <property type="entry name" value="REC"/>
    <property type="match status" value="1"/>
</dbReference>
<evidence type="ECO:0000256" key="2">
    <source>
        <dbReference type="ARBA" id="ARBA00022741"/>
    </source>
</evidence>
<dbReference type="Gene3D" id="1.10.8.60">
    <property type="match status" value="1"/>
</dbReference>
<dbReference type="PANTHER" id="PTHR32071">
    <property type="entry name" value="TRANSCRIPTIONAL REGULATORY PROTEIN"/>
    <property type="match status" value="1"/>
</dbReference>
<dbReference type="AlphaFoldDB" id="A0A1H5WNF6"/>
<dbReference type="EMBL" id="CP018839">
    <property type="protein sequence ID" value="APR04458.1"/>
    <property type="molecule type" value="Genomic_DNA"/>
</dbReference>
<dbReference type="InterPro" id="IPR003593">
    <property type="entry name" value="AAA+_ATPase"/>
</dbReference>
<dbReference type="InterPro" id="IPR009057">
    <property type="entry name" value="Homeodomain-like_sf"/>
</dbReference>
<dbReference type="FunFam" id="3.40.50.2300:FF:000018">
    <property type="entry name" value="DNA-binding transcriptional regulator NtrC"/>
    <property type="match status" value="1"/>
</dbReference>
<dbReference type="SUPFAM" id="SSF52540">
    <property type="entry name" value="P-loop containing nucleoside triphosphate hydrolases"/>
    <property type="match status" value="1"/>
</dbReference>
<gene>
    <name evidence="7" type="ORF">Tchl_1599</name>
</gene>
<dbReference type="KEGG" id="tcl:Tchl_1599"/>
<dbReference type="RefSeq" id="WP_075147934.1">
    <property type="nucleotide sequence ID" value="NZ_CP018839.1"/>
</dbReference>
<sequence>MGNNRHVLVVDDEELYRELLSGRLTRQGYRVSEAADGVGALQHIERTGIDLALIDIKMPGMDGIELLGRIKQLAPQIEVVVLTGHGSVDTAIAAMKLGAFDYLTKPYKLTELDLIVERALDRRTLALRCEALSAEVKRLRQSDDAEMVGRSAAWQQMLERVHRAAPLDLPVLVTGESGAGKEVVAAALHRWSKRAGEAYVPLNCGLLEGELVESELFGHKRGAFTGATGDREGLFEVASAGTLFLDEIGELPASCQAKLLRVLDSGEFRQLGASALRHTEARVIAATHRDLEALVEQGRFRHDLLYRLNVVHIQVPPLRERREDIPLLVEHLMRRALRRNASGPVPRLSPCAMARLIDYPWPGNVRELRNVIERLLVFGDGEVIDAAITNSILSTPGEAPAATSPAGFSRIAPLAEVEQAYIRWVVDALEGNVSAAAARLGVARSTIYRNLKPKVDRPAH</sequence>
<keyword evidence="6" id="KW-0804">Transcription</keyword>
<reference evidence="7 8" key="1">
    <citation type="submission" date="2016-12" db="EMBL/GenBank/DDBJ databases">
        <title>Complete genome sequence of Thauera chlorobenzoica, a Betaproteobacterium degrading haloaromatics anaerobically to CO2 and halides.</title>
        <authorList>
            <person name="Goris T."/>
            <person name="Mergelsberg M."/>
            <person name="Boll M."/>
        </authorList>
    </citation>
    <scope>NUCLEOTIDE SEQUENCE [LARGE SCALE GENOMIC DNA]</scope>
    <source>
        <strain evidence="7 8">3CB1</strain>
    </source>
</reference>
<dbReference type="InterPro" id="IPR011006">
    <property type="entry name" value="CheY-like_superfamily"/>
</dbReference>
<dbReference type="GO" id="GO:0043565">
    <property type="term" value="F:sequence-specific DNA binding"/>
    <property type="evidence" value="ECO:0007669"/>
    <property type="project" value="InterPro"/>
</dbReference>
<evidence type="ECO:0000313" key="7">
    <source>
        <dbReference type="EMBL" id="APR04458.1"/>
    </source>
</evidence>
<dbReference type="Pfam" id="PF25601">
    <property type="entry name" value="AAA_lid_14"/>
    <property type="match status" value="1"/>
</dbReference>
<keyword evidence="5" id="KW-0805">Transcription regulation</keyword>
<evidence type="ECO:0000256" key="5">
    <source>
        <dbReference type="ARBA" id="ARBA00023015"/>
    </source>
</evidence>
<evidence type="ECO:0000256" key="3">
    <source>
        <dbReference type="ARBA" id="ARBA00022840"/>
    </source>
</evidence>
<dbReference type="Pfam" id="PF00072">
    <property type="entry name" value="Response_reg"/>
    <property type="match status" value="1"/>
</dbReference>
<dbReference type="GO" id="GO:0000160">
    <property type="term" value="P:phosphorelay signal transduction system"/>
    <property type="evidence" value="ECO:0007669"/>
    <property type="project" value="UniProtKB-KW"/>
</dbReference>
<dbReference type="FunFam" id="3.40.50.300:FF:000006">
    <property type="entry name" value="DNA-binding transcriptional regulator NtrC"/>
    <property type="match status" value="1"/>
</dbReference>
<dbReference type="GO" id="GO:0006355">
    <property type="term" value="P:regulation of DNA-templated transcription"/>
    <property type="evidence" value="ECO:0007669"/>
    <property type="project" value="InterPro"/>
</dbReference>
<dbReference type="Pfam" id="PF02954">
    <property type="entry name" value="HTH_8"/>
    <property type="match status" value="1"/>
</dbReference>
<dbReference type="PROSITE" id="PS50045">
    <property type="entry name" value="SIGMA54_INTERACT_4"/>
    <property type="match status" value="1"/>
</dbReference>
<evidence type="ECO:0000256" key="4">
    <source>
        <dbReference type="ARBA" id="ARBA00023012"/>
    </source>
</evidence>
<keyword evidence="1" id="KW-0597">Phosphoprotein</keyword>
<keyword evidence="3" id="KW-0067">ATP-binding</keyword>
<dbReference type="InterPro" id="IPR027417">
    <property type="entry name" value="P-loop_NTPase"/>
</dbReference>
<dbReference type="Gene3D" id="3.40.50.300">
    <property type="entry name" value="P-loop containing nucleotide triphosphate hydrolases"/>
    <property type="match status" value="1"/>
</dbReference>
<dbReference type="SUPFAM" id="SSF52172">
    <property type="entry name" value="CheY-like"/>
    <property type="match status" value="1"/>
</dbReference>
<dbReference type="InterPro" id="IPR002197">
    <property type="entry name" value="HTH_Fis"/>
</dbReference>
<dbReference type="Pfam" id="PF00158">
    <property type="entry name" value="Sigma54_activat"/>
    <property type="match status" value="1"/>
</dbReference>
<keyword evidence="2" id="KW-0547">Nucleotide-binding</keyword>
<dbReference type="STRING" id="96773.Tchl_1599"/>
<keyword evidence="4" id="KW-0902">Two-component regulatory system</keyword>